<evidence type="ECO:0000313" key="5">
    <source>
        <dbReference type="EMBL" id="PFG73297.1"/>
    </source>
</evidence>
<dbReference type="GO" id="GO:0003676">
    <property type="term" value="F:nucleic acid binding"/>
    <property type="evidence" value="ECO:0007669"/>
    <property type="project" value="InterPro"/>
</dbReference>
<dbReference type="InterPro" id="IPR001650">
    <property type="entry name" value="Helicase_C-like"/>
</dbReference>
<dbReference type="GO" id="GO:0043138">
    <property type="term" value="F:3'-5' DNA helicase activity"/>
    <property type="evidence" value="ECO:0007669"/>
    <property type="project" value="TreeGrafter"/>
</dbReference>
<keyword evidence="2" id="KW-0067">ATP-binding</keyword>
<dbReference type="PANTHER" id="PTHR47957">
    <property type="entry name" value="ATP-DEPENDENT HELICASE HRQ1"/>
    <property type="match status" value="1"/>
</dbReference>
<dbReference type="GO" id="GO:0036297">
    <property type="term" value="P:interstrand cross-link repair"/>
    <property type="evidence" value="ECO:0007669"/>
    <property type="project" value="TreeGrafter"/>
</dbReference>
<evidence type="ECO:0000256" key="1">
    <source>
        <dbReference type="ARBA" id="ARBA00022741"/>
    </source>
</evidence>
<keyword evidence="5" id="KW-0378">Hydrolase</keyword>
<dbReference type="SMART" id="SM00487">
    <property type="entry name" value="DEXDc"/>
    <property type="match status" value="1"/>
</dbReference>
<feature type="domain" description="Helicase ATP-binding" evidence="3">
    <location>
        <begin position="58"/>
        <end position="240"/>
    </location>
</feature>
<keyword evidence="5" id="KW-0347">Helicase</keyword>
<evidence type="ECO:0000256" key="2">
    <source>
        <dbReference type="ARBA" id="ARBA00022840"/>
    </source>
</evidence>
<dbReference type="SMART" id="SM00490">
    <property type="entry name" value="HELICc"/>
    <property type="match status" value="1"/>
</dbReference>
<dbReference type="AlphaFoldDB" id="A0A2A9HBE0"/>
<evidence type="ECO:0000313" key="6">
    <source>
        <dbReference type="Proteomes" id="UP000223071"/>
    </source>
</evidence>
<dbReference type="Pfam" id="PF00271">
    <property type="entry name" value="Helicase_C"/>
    <property type="match status" value="1"/>
</dbReference>
<sequence>MNLHQKLESQGWDFVAHIPLPDRPGRFTDPRNLPLRPTTLSWLTKHYSSIYSHQAEAIRHVAKQQNVLLATGTASGKTLVFHVAALEHLQTEPDSRILAVYPLKALAAEQELRWKQVLNHLGIQATVARIDGSVPVATRTKLIATHRIILATPDVIHAWLLSHLADKAIVRFLRHLRLIILDELHTYTGVFGSNCAFLFRRLRHALRELRSPNRFLLASATINDPETTVKHLLGIPCHIIAPEDDGSPRHPTDIYLLKPPGERDALTETSNFLRSLTAEQRDEAFIAFVNSRKQTEQLAAIALRFQEDEADCSDQQMEVQVHDDAFSELYSPKILPYRAGYEDRDRSAIQHALTSGTISGVISTSALELGLDISGLTTAVLFGVPPTATSLWQRIGRVGRNKPGRVYIIYSGSPLDDHVFAEPQRLLERPLESPALYLNNQRIQYIHALCVARPGGEHDQLHQSQSTEEFTTHIEWPDGFIDLCNAERSGNVPKELLPLKHEAGDDPHHAYPLRDVESQYQVEYRMGSELRSLGRLSFSQVMREAYPGAIYYYITSPYRVYQVLPQQRLIRVRKERHYFTQPMALPFGLFPRLDQESILRIGRLGRIYLLETELLARESVVGFRERRGLNTFTVNYPLDEERGYRYSLTNFSRYFSTSGCLLFHPEFLSYKDSLHTVSKILFEAFMICLPFDRQDIGFGSGDIKADFGEIRSGDRFLAIFDRTYGSLRLSGSLFDGENLLNTVSFALEISKQRHYSGGTIEGELVGEDHVKLLSVLQNEVRSHSIEWLSKSKESSKNSDAVRVIVPGSKGINVVNGQEFLVESVFFHPGTGELRYRGKNESSKDHVDILSIGLVSEIPGVSTIGFYDLDLGTIVEASDYFQS</sequence>
<dbReference type="EMBL" id="PDJQ01000001">
    <property type="protein sequence ID" value="PFG73297.1"/>
    <property type="molecule type" value="Genomic_DNA"/>
</dbReference>
<dbReference type="Pfam" id="PF00270">
    <property type="entry name" value="DEAD"/>
    <property type="match status" value="1"/>
</dbReference>
<evidence type="ECO:0000259" key="4">
    <source>
        <dbReference type="PROSITE" id="PS51194"/>
    </source>
</evidence>
<name>A0A2A9HBE0_TEPT2</name>
<dbReference type="Proteomes" id="UP000223071">
    <property type="component" value="Unassembled WGS sequence"/>
</dbReference>
<dbReference type="PANTHER" id="PTHR47957:SF3">
    <property type="entry name" value="ATP-DEPENDENT HELICASE HRQ1"/>
    <property type="match status" value="1"/>
</dbReference>
<dbReference type="Gene3D" id="3.40.50.300">
    <property type="entry name" value="P-loop containing nucleotide triphosphate hydrolases"/>
    <property type="match status" value="2"/>
</dbReference>
<dbReference type="InterPro" id="IPR027417">
    <property type="entry name" value="P-loop_NTPase"/>
</dbReference>
<evidence type="ECO:0000259" key="3">
    <source>
        <dbReference type="PROSITE" id="PS51192"/>
    </source>
</evidence>
<dbReference type="PROSITE" id="PS51192">
    <property type="entry name" value="HELICASE_ATP_BIND_1"/>
    <property type="match status" value="1"/>
</dbReference>
<dbReference type="SUPFAM" id="SSF52540">
    <property type="entry name" value="P-loop containing nucleoside triphosphate hydrolases"/>
    <property type="match status" value="1"/>
</dbReference>
<dbReference type="PROSITE" id="PS51194">
    <property type="entry name" value="HELICASE_CTER"/>
    <property type="match status" value="1"/>
</dbReference>
<dbReference type="RefSeq" id="WP_133117480.1">
    <property type="nucleotide sequence ID" value="NZ_PDJQ01000001.1"/>
</dbReference>
<gene>
    <name evidence="5" type="ORF">A9A59_0492</name>
</gene>
<dbReference type="GO" id="GO:0006289">
    <property type="term" value="P:nucleotide-excision repair"/>
    <property type="evidence" value="ECO:0007669"/>
    <property type="project" value="TreeGrafter"/>
</dbReference>
<reference evidence="5 6" key="1">
    <citation type="submission" date="2017-09" db="EMBL/GenBank/DDBJ databases">
        <title>Sequencing the genomes of two abundant thermophiles in Great Basin hot springs: Thermocrinis jamiesonii and novel Chloroflexi Thermoflexus hugenholtzii.</title>
        <authorList>
            <person name="Hedlund B."/>
        </authorList>
    </citation>
    <scope>NUCLEOTIDE SEQUENCE [LARGE SCALE GENOMIC DNA]</scope>
    <source>
        <strain evidence="5 6">G233</strain>
    </source>
</reference>
<keyword evidence="1" id="KW-0547">Nucleotide-binding</keyword>
<accession>A0A2A9HBE0</accession>
<feature type="domain" description="Helicase C-terminal" evidence="4">
    <location>
        <begin position="272"/>
        <end position="442"/>
    </location>
</feature>
<proteinExistence type="predicted"/>
<dbReference type="InterPro" id="IPR011545">
    <property type="entry name" value="DEAD/DEAH_box_helicase_dom"/>
</dbReference>
<protein>
    <submittedName>
        <fullName evidence="5">DEAD/DEAH box helicase domain-containing protein</fullName>
    </submittedName>
</protein>
<comment type="caution">
    <text evidence="5">The sequence shown here is derived from an EMBL/GenBank/DDBJ whole genome shotgun (WGS) entry which is preliminary data.</text>
</comment>
<keyword evidence="6" id="KW-1185">Reference proteome</keyword>
<organism evidence="5 6">
    <name type="scientific">Tepidiforma thermophila (strain KCTC 52669 / CGMCC 1.13589 / G233)</name>
    <dbReference type="NCBI Taxonomy" id="2761530"/>
    <lineage>
        <taxon>Bacteria</taxon>
        <taxon>Bacillati</taxon>
        <taxon>Chloroflexota</taxon>
        <taxon>Tepidiformia</taxon>
        <taxon>Tepidiformales</taxon>
        <taxon>Tepidiformaceae</taxon>
        <taxon>Tepidiforma</taxon>
    </lineage>
</organism>
<dbReference type="InterPro" id="IPR014001">
    <property type="entry name" value="Helicase_ATP-bd"/>
</dbReference>
<dbReference type="GO" id="GO:0005524">
    <property type="term" value="F:ATP binding"/>
    <property type="evidence" value="ECO:0007669"/>
    <property type="project" value="UniProtKB-KW"/>
</dbReference>